<proteinExistence type="predicted"/>
<accession>A0A1X0RQP8</accession>
<protein>
    <submittedName>
        <fullName evidence="1">Uncharacterized protein</fullName>
    </submittedName>
</protein>
<evidence type="ECO:0000313" key="2">
    <source>
        <dbReference type="Proteomes" id="UP000242381"/>
    </source>
</evidence>
<reference evidence="1 2" key="1">
    <citation type="journal article" date="2016" name="Proc. Natl. Acad. Sci. U.S.A.">
        <title>Lipid metabolic changes in an early divergent fungus govern the establishment of a mutualistic symbiosis with endobacteria.</title>
        <authorList>
            <person name="Lastovetsky O.A."/>
            <person name="Gaspar M.L."/>
            <person name="Mondo S.J."/>
            <person name="LaButti K.M."/>
            <person name="Sandor L."/>
            <person name="Grigoriev I.V."/>
            <person name="Henry S.A."/>
            <person name="Pawlowska T.E."/>
        </authorList>
    </citation>
    <scope>NUCLEOTIDE SEQUENCE [LARGE SCALE GENOMIC DNA]</scope>
    <source>
        <strain evidence="1 2">ATCC 11559</strain>
    </source>
</reference>
<evidence type="ECO:0000313" key="1">
    <source>
        <dbReference type="EMBL" id="ORE14393.1"/>
    </source>
</evidence>
<dbReference type="VEuPathDB" id="FungiDB:BCV72DRAFT_236800"/>
<name>A0A1X0RQP8_RHIZD</name>
<dbReference type="Proteomes" id="UP000242381">
    <property type="component" value="Unassembled WGS sequence"/>
</dbReference>
<dbReference type="EMBL" id="KV921474">
    <property type="protein sequence ID" value="ORE14393.1"/>
    <property type="molecule type" value="Genomic_DNA"/>
</dbReference>
<dbReference type="AlphaFoldDB" id="A0A1X0RQP8"/>
<dbReference type="OMA" id="NTHPYNF"/>
<organism evidence="1 2">
    <name type="scientific">Rhizopus microsporus</name>
    <dbReference type="NCBI Taxonomy" id="58291"/>
    <lineage>
        <taxon>Eukaryota</taxon>
        <taxon>Fungi</taxon>
        <taxon>Fungi incertae sedis</taxon>
        <taxon>Mucoromycota</taxon>
        <taxon>Mucoromycotina</taxon>
        <taxon>Mucoromycetes</taxon>
        <taxon>Mucorales</taxon>
        <taxon>Mucorineae</taxon>
        <taxon>Rhizopodaceae</taxon>
        <taxon>Rhizopus</taxon>
    </lineage>
</organism>
<gene>
    <name evidence="1" type="ORF">BCV71DRAFT_276058</name>
</gene>
<sequence>MVFGSKNTHPYNFYEINMLKLPSSPQLYTNIEETIENLLSFKASIVSSLTEEPDILKPYIYHNYTHLFKLTIAFKND</sequence>